<dbReference type="EMBL" id="ASPP01028204">
    <property type="protein sequence ID" value="ETO05374.1"/>
    <property type="molecule type" value="Genomic_DNA"/>
</dbReference>
<keyword evidence="2" id="KW-0812">Transmembrane</keyword>
<proteinExistence type="predicted"/>
<evidence type="ECO:0000256" key="1">
    <source>
        <dbReference type="SAM" id="MobiDB-lite"/>
    </source>
</evidence>
<name>X6LUW0_RETFI</name>
<dbReference type="Proteomes" id="UP000023152">
    <property type="component" value="Unassembled WGS sequence"/>
</dbReference>
<keyword evidence="2" id="KW-0472">Membrane</keyword>
<feature type="compositionally biased region" description="Basic and acidic residues" evidence="1">
    <location>
        <begin position="173"/>
        <end position="194"/>
    </location>
</feature>
<feature type="transmembrane region" description="Helical" evidence="2">
    <location>
        <begin position="335"/>
        <end position="356"/>
    </location>
</feature>
<feature type="transmembrane region" description="Helical" evidence="2">
    <location>
        <begin position="555"/>
        <end position="577"/>
    </location>
</feature>
<feature type="transmembrane region" description="Helical" evidence="2">
    <location>
        <begin position="408"/>
        <end position="426"/>
    </location>
</feature>
<accession>X6LUW0</accession>
<sequence>MELERQLKKFEDECQYQIDWEVFKITGENSYLRSVMTLLFFLSVTLCGIGVMSLILKLSLLSFVANKALNNWNMYEWYYLCGFMNQIWTIVNVTQIKNAGVMELLAFNTLIMDISRDSSKHISNLQTQIRRGLIRAHGWFGYALALNLPSTILYKILVKNPYLLDKHAKDQAKIKTESETEIDTNKTEINGKDNDENESEAWINPKEDLHPTKLDAHNYSIQQQPVQKQSQGQAQEQTPATVMERLMATLSGKNTTTSSAPSYAGTMILGAKRKLNEWKEGIAKEELLPGQDNVKKAQALVLQKEIEPIDDATLFENPSLVVDYFVRAYKYFFKFFKYCLILSVIGYIMFSIWSTVEYSDKWDTNLCKNINLSTFLFPNIPSYFVSILLLLAFIVHRFGSRRRLTVRILIWLCGFILTIFGIYYFTLGSKCWRQLRTQFPFAYASAVLAGVFACCFTCYFCTTVSIFFEGIIYVSVYMFIALCLASPYSFSFLILFFLIPISLAMFDTDVHCRRLSTFTFFFDCCFLIVCCHRIVKHIFRSYPNWSRFYILHRAVQVILSIILVWWICKSFLVYMVPPWKDCSLIFFDYFELVNALLIIQQYLLWSFTRMHLRVPIIFPSAPEF</sequence>
<protein>
    <recommendedName>
        <fullName evidence="5">Transmembrane protein</fullName>
    </recommendedName>
</protein>
<feature type="transmembrane region" description="Helical" evidence="2">
    <location>
        <begin position="446"/>
        <end position="468"/>
    </location>
</feature>
<keyword evidence="4" id="KW-1185">Reference proteome</keyword>
<feature type="transmembrane region" description="Helical" evidence="2">
    <location>
        <begin position="38"/>
        <end position="65"/>
    </location>
</feature>
<evidence type="ECO:0000313" key="3">
    <source>
        <dbReference type="EMBL" id="ETO05374.1"/>
    </source>
</evidence>
<feature type="transmembrane region" description="Helical" evidence="2">
    <location>
        <begin position="515"/>
        <end position="535"/>
    </location>
</feature>
<feature type="transmembrane region" description="Helical" evidence="2">
    <location>
        <begin position="583"/>
        <end position="605"/>
    </location>
</feature>
<gene>
    <name evidence="3" type="ORF">RFI_32022</name>
</gene>
<comment type="caution">
    <text evidence="3">The sequence shown here is derived from an EMBL/GenBank/DDBJ whole genome shotgun (WGS) entry which is preliminary data.</text>
</comment>
<feature type="transmembrane region" description="Helical" evidence="2">
    <location>
        <begin position="376"/>
        <end position="396"/>
    </location>
</feature>
<reference evidence="3 4" key="1">
    <citation type="journal article" date="2013" name="Curr. Biol.">
        <title>The Genome of the Foraminiferan Reticulomyxa filosa.</title>
        <authorList>
            <person name="Glockner G."/>
            <person name="Hulsmann N."/>
            <person name="Schleicher M."/>
            <person name="Noegel A.A."/>
            <person name="Eichinger L."/>
            <person name="Gallinger C."/>
            <person name="Pawlowski J."/>
            <person name="Sierra R."/>
            <person name="Euteneuer U."/>
            <person name="Pillet L."/>
            <person name="Moustafa A."/>
            <person name="Platzer M."/>
            <person name="Groth M."/>
            <person name="Szafranski K."/>
            <person name="Schliwa M."/>
        </authorList>
    </citation>
    <scope>NUCLEOTIDE SEQUENCE [LARGE SCALE GENOMIC DNA]</scope>
</reference>
<evidence type="ECO:0008006" key="5">
    <source>
        <dbReference type="Google" id="ProtNLM"/>
    </source>
</evidence>
<feature type="transmembrane region" description="Helical" evidence="2">
    <location>
        <begin position="475"/>
        <end position="503"/>
    </location>
</feature>
<feature type="region of interest" description="Disordered" evidence="1">
    <location>
        <begin position="173"/>
        <end position="198"/>
    </location>
</feature>
<evidence type="ECO:0000256" key="2">
    <source>
        <dbReference type="SAM" id="Phobius"/>
    </source>
</evidence>
<keyword evidence="2" id="KW-1133">Transmembrane helix</keyword>
<organism evidence="3 4">
    <name type="scientific">Reticulomyxa filosa</name>
    <dbReference type="NCBI Taxonomy" id="46433"/>
    <lineage>
        <taxon>Eukaryota</taxon>
        <taxon>Sar</taxon>
        <taxon>Rhizaria</taxon>
        <taxon>Retaria</taxon>
        <taxon>Foraminifera</taxon>
        <taxon>Monothalamids</taxon>
        <taxon>Reticulomyxidae</taxon>
        <taxon>Reticulomyxa</taxon>
    </lineage>
</organism>
<dbReference type="AlphaFoldDB" id="X6LUW0"/>
<evidence type="ECO:0000313" key="4">
    <source>
        <dbReference type="Proteomes" id="UP000023152"/>
    </source>
</evidence>